<keyword evidence="1" id="KW-0732">Signal</keyword>
<dbReference type="InterPro" id="IPR045670">
    <property type="entry name" value="DUF5916"/>
</dbReference>
<feature type="domain" description="DUF5916" evidence="2">
    <location>
        <begin position="248"/>
        <end position="882"/>
    </location>
</feature>
<dbReference type="AlphaFoldDB" id="A0A1I3R427"/>
<feature type="signal peptide" evidence="1">
    <location>
        <begin position="1"/>
        <end position="19"/>
    </location>
</feature>
<keyword evidence="4" id="KW-1185">Reference proteome</keyword>
<evidence type="ECO:0000259" key="2">
    <source>
        <dbReference type="Pfam" id="PF19313"/>
    </source>
</evidence>
<sequence>MMRYYCVVILIFTCLFCQAQDDRKEVVTFEDAYKRVYHITKLSGETFKIDGKLDEDTWQHTGEWSEKFSQVIPFERVFTASWTRMKIFYDDENIYIGVYCKDRHPETMNAFIGNRDDNSNGDLISIAFDTYHDYRVAPEFNINLGGNKTDLTVTDKLSVNLSWNAVWEGKTDINLPDSSWTAELRIPFSQLRYNQKDADGIWGLHVRRIIRRNNEVQNWSLIPIKNNGHVFSFGEMHGMNDLPKPRGLEFAPYVMGKHILEPRIPGSPYQKGSQWAGSAGLDAKVALRDFTLDLTFNPDYGQVEVDPSVMNLSAYEVFYDEKRPFFLEGKHILEFDNAEDRMFYSRRIGAMPSYPPVDIDNVDNFASTPNFIPIIGALKLTGTNRKGLTVGLLESVTAQTTSKVMRKGVSDREVTEPLTNYTVVRIQKNWEGNTLLGGMATAVNRNLTKEHLQEAMIGNAFTAGLDFTQYFANRLYYIDAKGMFSSLHGSPEALLRTKTNAVHYFHRESGADYLNLNPDSRSMQGTGGYVKVGKKGNAEWNFSETFSWSSPGFDLNDVGYMKQSDYKLNESEIALRKTDPWGPFRAAGITLTQKNVWNYGGDAINNDVAIRWRSLSIAHRIEMDVKETFSWNTVDSRRLRGGPDMRYTANFETNVSVNSDRAKRVVYKLIYDGRHYLAEEIGYNQIHPSLIFRIGNHIRLTGQFDYAWNDDNLQYVSSIPVSGSPDDKTEYVMGRMQQKTYGVTLNMQVNLTPDISIQYYGSPFTSVAKYDQFKLAADTRSHTYSDRFHPIEDHEISLVNDYYFFNTGNGQLSFKNPNFSFNELRSNLVARWEYLPGSTLYLVWQHNRSYQDPIYQPGWDGNLDRMFGLPATNALMVKINYWFGR</sequence>
<dbReference type="Gene3D" id="2.60.40.1190">
    <property type="match status" value="1"/>
</dbReference>
<proteinExistence type="predicted"/>
<reference evidence="3 4" key="1">
    <citation type="submission" date="2016-10" db="EMBL/GenBank/DDBJ databases">
        <authorList>
            <person name="de Groot N.N."/>
        </authorList>
    </citation>
    <scope>NUCLEOTIDE SEQUENCE [LARGE SCALE GENOMIC DNA]</scope>
    <source>
        <strain evidence="3 4">RK1</strain>
    </source>
</reference>
<protein>
    <recommendedName>
        <fullName evidence="2">DUF5916 domain-containing protein</fullName>
    </recommendedName>
</protein>
<evidence type="ECO:0000313" key="3">
    <source>
        <dbReference type="EMBL" id="SFJ41098.1"/>
    </source>
</evidence>
<dbReference type="STRING" id="1477437.SAMN05444682_109232"/>
<gene>
    <name evidence="3" type="ORF">SAMN05444682_109232</name>
</gene>
<dbReference type="Proteomes" id="UP000198670">
    <property type="component" value="Unassembled WGS sequence"/>
</dbReference>
<accession>A0A1I3R427</accession>
<name>A0A1I3R427_9SPHI</name>
<evidence type="ECO:0000256" key="1">
    <source>
        <dbReference type="SAM" id="SignalP"/>
    </source>
</evidence>
<evidence type="ECO:0000313" key="4">
    <source>
        <dbReference type="Proteomes" id="UP000198670"/>
    </source>
</evidence>
<dbReference type="RefSeq" id="WP_218146614.1">
    <property type="nucleotide sequence ID" value="NZ_FOQO01000009.1"/>
</dbReference>
<dbReference type="SUPFAM" id="SSF49344">
    <property type="entry name" value="CBD9-like"/>
    <property type="match status" value="1"/>
</dbReference>
<feature type="chain" id="PRO_5011612668" description="DUF5916 domain-containing protein" evidence="1">
    <location>
        <begin position="20"/>
        <end position="885"/>
    </location>
</feature>
<organism evidence="3 4">
    <name type="scientific">Parapedobacter indicus</name>
    <dbReference type="NCBI Taxonomy" id="1477437"/>
    <lineage>
        <taxon>Bacteria</taxon>
        <taxon>Pseudomonadati</taxon>
        <taxon>Bacteroidota</taxon>
        <taxon>Sphingobacteriia</taxon>
        <taxon>Sphingobacteriales</taxon>
        <taxon>Sphingobacteriaceae</taxon>
        <taxon>Parapedobacter</taxon>
    </lineage>
</organism>
<dbReference type="EMBL" id="FOQO01000009">
    <property type="protein sequence ID" value="SFJ41098.1"/>
    <property type="molecule type" value="Genomic_DNA"/>
</dbReference>
<dbReference type="Pfam" id="PF19313">
    <property type="entry name" value="DUF5916"/>
    <property type="match status" value="1"/>
</dbReference>
<dbReference type="CDD" id="cd09618">
    <property type="entry name" value="CBM9_like_2"/>
    <property type="match status" value="1"/>
</dbReference>